<dbReference type="AlphaFoldDB" id="A0A9P4KAS8"/>
<keyword evidence="4" id="KW-1185">Reference proteome</keyword>
<feature type="transmembrane region" description="Helical" evidence="2">
    <location>
        <begin position="393"/>
        <end position="415"/>
    </location>
</feature>
<name>A0A9P4KAS8_9PLEO</name>
<evidence type="ECO:0000313" key="4">
    <source>
        <dbReference type="Proteomes" id="UP000800093"/>
    </source>
</evidence>
<organism evidence="3 4">
    <name type="scientific">Lojkania enalia</name>
    <dbReference type="NCBI Taxonomy" id="147567"/>
    <lineage>
        <taxon>Eukaryota</taxon>
        <taxon>Fungi</taxon>
        <taxon>Dikarya</taxon>
        <taxon>Ascomycota</taxon>
        <taxon>Pezizomycotina</taxon>
        <taxon>Dothideomycetes</taxon>
        <taxon>Pleosporomycetidae</taxon>
        <taxon>Pleosporales</taxon>
        <taxon>Pleosporales incertae sedis</taxon>
        <taxon>Lojkania</taxon>
    </lineage>
</organism>
<keyword evidence="2" id="KW-1133">Transmembrane helix</keyword>
<reference evidence="4" key="1">
    <citation type="journal article" date="2020" name="Stud. Mycol.">
        <title>101 Dothideomycetes genomes: A test case for predicting lifestyles and emergence of pathogens.</title>
        <authorList>
            <person name="Haridas S."/>
            <person name="Albert R."/>
            <person name="Binder M."/>
            <person name="Bloem J."/>
            <person name="LaButti K."/>
            <person name="Salamov A."/>
            <person name="Andreopoulos B."/>
            <person name="Baker S."/>
            <person name="Barry K."/>
            <person name="Bills G."/>
            <person name="Bluhm B."/>
            <person name="Cannon C."/>
            <person name="Castanera R."/>
            <person name="Culley D."/>
            <person name="Daum C."/>
            <person name="Ezra D."/>
            <person name="Gonzalez J."/>
            <person name="Henrissat B."/>
            <person name="Kuo A."/>
            <person name="Liang C."/>
            <person name="Lipzen A."/>
            <person name="Lutzoni F."/>
            <person name="Magnuson J."/>
            <person name="Mondo S."/>
            <person name="Nolan M."/>
            <person name="Ohm R."/>
            <person name="Pangilinan J."/>
            <person name="Park H.-J."/>
            <person name="Ramirez L."/>
            <person name="Alfaro M."/>
            <person name="Sun H."/>
            <person name="Tritt A."/>
            <person name="Yoshinaga Y."/>
            <person name="Zwiers L.-H."/>
            <person name="Turgeon B."/>
            <person name="Goodwin S."/>
            <person name="Spatafora J."/>
            <person name="Crous P."/>
            <person name="Grigoriev I."/>
        </authorList>
    </citation>
    <scope>NUCLEOTIDE SEQUENCE [LARGE SCALE GENOMIC DNA]</scope>
    <source>
        <strain evidence="4">CBS 304.66</strain>
    </source>
</reference>
<dbReference type="OrthoDB" id="3563303at2759"/>
<feature type="region of interest" description="Disordered" evidence="1">
    <location>
        <begin position="297"/>
        <end position="316"/>
    </location>
</feature>
<sequence length="429" mass="47001">MTPYSEQGKPLSLIPRRLRSNVGTINRMSTSDDDMKLESLILRAEKSAPGTVAVDWILKVLGLVSAIIFGVYAPISYSLAKVGTKSNDEAQKQLLEEIKRLSSVQKALMEEIVHIRQRFEDFGDLKAYELCQRRHDSTVCAGVFGENILQKLMLNLVRQTPTVALPQPPSSRDAQPTTQEVLRSDVDAGLKVQSSTMDPVPTPNESPSTKPPLTESSAISGSFSRISNYVSVASTIGVKQPAPSEPPTSTFLTDVIGYTSIHGPVSLWRCPSNYAYISRSNYKSEWYCISRSPDFDPTTSAQSSKPTTSESPFSPSLIRTLTGDSTGYDQNIAFGRYSLKSRLPSSDHSFSHVHSWPSWIGGDWVPTRTGASATTTGPVMTLPACEMHIGAPLLSLSSVVTGFLVSLCIYVWMRISTKSIIRSRRNVSK</sequence>
<proteinExistence type="predicted"/>
<keyword evidence="2" id="KW-0812">Transmembrane</keyword>
<feature type="region of interest" description="Disordered" evidence="1">
    <location>
        <begin position="193"/>
        <end position="218"/>
    </location>
</feature>
<accession>A0A9P4KAS8</accession>
<gene>
    <name evidence="3" type="ORF">CC78DRAFT_568319</name>
</gene>
<keyword evidence="2" id="KW-0472">Membrane</keyword>
<comment type="caution">
    <text evidence="3">The sequence shown here is derived from an EMBL/GenBank/DDBJ whole genome shotgun (WGS) entry which is preliminary data.</text>
</comment>
<evidence type="ECO:0000313" key="3">
    <source>
        <dbReference type="EMBL" id="KAF2264377.1"/>
    </source>
</evidence>
<evidence type="ECO:0000256" key="1">
    <source>
        <dbReference type="SAM" id="MobiDB-lite"/>
    </source>
</evidence>
<dbReference type="EMBL" id="ML986616">
    <property type="protein sequence ID" value="KAF2264377.1"/>
    <property type="molecule type" value="Genomic_DNA"/>
</dbReference>
<evidence type="ECO:0000256" key="2">
    <source>
        <dbReference type="SAM" id="Phobius"/>
    </source>
</evidence>
<dbReference type="Proteomes" id="UP000800093">
    <property type="component" value="Unassembled WGS sequence"/>
</dbReference>
<feature type="compositionally biased region" description="Polar residues" evidence="1">
    <location>
        <begin position="193"/>
        <end position="208"/>
    </location>
</feature>
<protein>
    <submittedName>
        <fullName evidence="3">Uncharacterized protein</fullName>
    </submittedName>
</protein>